<evidence type="ECO:0008006" key="3">
    <source>
        <dbReference type="Google" id="ProtNLM"/>
    </source>
</evidence>
<dbReference type="AlphaFoldDB" id="A0AAW9QNJ8"/>
<reference evidence="1 2" key="1">
    <citation type="submission" date="2024-01" db="EMBL/GenBank/DDBJ databases">
        <title>Genomic insights into the taxonomy and metabolism of the cyanobacterium Pannus brasiliensis CCIBt3594.</title>
        <authorList>
            <person name="Machado M."/>
            <person name="Botero N.B."/>
            <person name="Andreote A.P.D."/>
            <person name="Feitosa A.M.T."/>
            <person name="Popin R."/>
            <person name="Sivonen K."/>
            <person name="Fiore M.F."/>
        </authorList>
    </citation>
    <scope>NUCLEOTIDE SEQUENCE [LARGE SCALE GENOMIC DNA]</scope>
    <source>
        <strain evidence="1 2">CCIBt3594</strain>
    </source>
</reference>
<comment type="caution">
    <text evidence="1">The sequence shown here is derived from an EMBL/GenBank/DDBJ whole genome shotgun (WGS) entry which is preliminary data.</text>
</comment>
<gene>
    <name evidence="1" type="ORF">V0288_00610</name>
</gene>
<organism evidence="1 2">
    <name type="scientific">Pannus brasiliensis CCIBt3594</name>
    <dbReference type="NCBI Taxonomy" id="1427578"/>
    <lineage>
        <taxon>Bacteria</taxon>
        <taxon>Bacillati</taxon>
        <taxon>Cyanobacteriota</taxon>
        <taxon>Cyanophyceae</taxon>
        <taxon>Oscillatoriophycideae</taxon>
        <taxon>Chroococcales</taxon>
        <taxon>Microcystaceae</taxon>
        <taxon>Pannus</taxon>
    </lineage>
</organism>
<evidence type="ECO:0000313" key="1">
    <source>
        <dbReference type="EMBL" id="MEG3435607.1"/>
    </source>
</evidence>
<name>A0AAW9QNJ8_9CHRO</name>
<sequence length="271" mass="30846">MKSNESLIALDQHCAGLAHILSDLPDGSDWDLVCDWLMIAASIRKIKVETTQHNLSFGWCALADEYDIARQDLLTRFVEACSVFNFTWGALEATLNIIKLPKPPKKSKNRDTNPKIFKAYYYLNQEFASKRLLTGLVEEVNLFRESASVCLDTKVVNTDLLETTEFGFAGIGLLIVSQLRNQFAHGSLTFPVPLLHENDDSENLHESMIKHATRVVLIQLQMLLLAYFKRCDNLVTFSWHPNRELEKIPFYIAIQTCHLEQGDANFQISLL</sequence>
<protein>
    <recommendedName>
        <fullName evidence="3">MAE-28990/MAE-18760-like HEPN domain-containing protein</fullName>
    </recommendedName>
</protein>
<dbReference type="Proteomes" id="UP001328733">
    <property type="component" value="Unassembled WGS sequence"/>
</dbReference>
<dbReference type="RefSeq" id="WP_332863056.1">
    <property type="nucleotide sequence ID" value="NZ_JBAFSM010000001.1"/>
</dbReference>
<keyword evidence="2" id="KW-1185">Reference proteome</keyword>
<accession>A0AAW9QNJ8</accession>
<dbReference type="EMBL" id="JBAFSM010000001">
    <property type="protein sequence ID" value="MEG3435607.1"/>
    <property type="molecule type" value="Genomic_DNA"/>
</dbReference>
<evidence type="ECO:0000313" key="2">
    <source>
        <dbReference type="Proteomes" id="UP001328733"/>
    </source>
</evidence>
<proteinExistence type="predicted"/>